<keyword evidence="2" id="KW-1185">Reference proteome</keyword>
<sequence length="46" mass="4996">MGTVVGSAKPLNSTWPDAVYGVGGVKKPELIFDLKRVQGHCWKMGH</sequence>
<comment type="caution">
    <text evidence="1">The sequence shown here is derived from an EMBL/GenBank/DDBJ whole genome shotgun (WGS) entry which is preliminary data.</text>
</comment>
<gene>
    <name evidence="1" type="ORF">ACFPIJ_00275</name>
</gene>
<organism evidence="1 2">
    <name type="scientific">Dactylosporangium cerinum</name>
    <dbReference type="NCBI Taxonomy" id="1434730"/>
    <lineage>
        <taxon>Bacteria</taxon>
        <taxon>Bacillati</taxon>
        <taxon>Actinomycetota</taxon>
        <taxon>Actinomycetes</taxon>
        <taxon>Micromonosporales</taxon>
        <taxon>Micromonosporaceae</taxon>
        <taxon>Dactylosporangium</taxon>
    </lineage>
</organism>
<dbReference type="EMBL" id="JBHSIU010000001">
    <property type="protein sequence ID" value="MFC4996263.1"/>
    <property type="molecule type" value="Genomic_DNA"/>
</dbReference>
<dbReference type="Proteomes" id="UP001595912">
    <property type="component" value="Unassembled WGS sequence"/>
</dbReference>
<accession>A0ABV9VIX6</accession>
<proteinExistence type="predicted"/>
<dbReference type="RefSeq" id="WP_380112457.1">
    <property type="nucleotide sequence ID" value="NZ_JBHSIU010000001.1"/>
</dbReference>
<reference evidence="2" key="1">
    <citation type="journal article" date="2019" name="Int. J. Syst. Evol. Microbiol.">
        <title>The Global Catalogue of Microorganisms (GCM) 10K type strain sequencing project: providing services to taxonomists for standard genome sequencing and annotation.</title>
        <authorList>
            <consortium name="The Broad Institute Genomics Platform"/>
            <consortium name="The Broad Institute Genome Sequencing Center for Infectious Disease"/>
            <person name="Wu L."/>
            <person name="Ma J."/>
        </authorList>
    </citation>
    <scope>NUCLEOTIDE SEQUENCE [LARGE SCALE GENOMIC DNA]</scope>
    <source>
        <strain evidence="2">CGMCC 4.7152</strain>
    </source>
</reference>
<evidence type="ECO:0000313" key="1">
    <source>
        <dbReference type="EMBL" id="MFC4996263.1"/>
    </source>
</evidence>
<protein>
    <submittedName>
        <fullName evidence="1">Uncharacterized protein</fullName>
    </submittedName>
</protein>
<name>A0ABV9VIX6_9ACTN</name>
<evidence type="ECO:0000313" key="2">
    <source>
        <dbReference type="Proteomes" id="UP001595912"/>
    </source>
</evidence>